<feature type="transmembrane region" description="Helical" evidence="9">
    <location>
        <begin position="59"/>
        <end position="84"/>
    </location>
</feature>
<dbReference type="AlphaFoldDB" id="A0A6A4TR51"/>
<protein>
    <recommendedName>
        <fullName evidence="10">G-protein coupled receptors family 1 profile domain-containing protein</fullName>
    </recommendedName>
</protein>
<dbReference type="InterPro" id="IPR017452">
    <property type="entry name" value="GPCR_Rhodpsn_7TM"/>
</dbReference>
<evidence type="ECO:0000256" key="1">
    <source>
        <dbReference type="ARBA" id="ARBA00004370"/>
    </source>
</evidence>
<dbReference type="SMART" id="SM00173">
    <property type="entry name" value="RAS"/>
    <property type="match status" value="1"/>
</dbReference>
<evidence type="ECO:0000313" key="11">
    <source>
        <dbReference type="EMBL" id="KAF0047359.1"/>
    </source>
</evidence>
<evidence type="ECO:0000256" key="9">
    <source>
        <dbReference type="SAM" id="Phobius"/>
    </source>
</evidence>
<dbReference type="CDD" id="cd00637">
    <property type="entry name" value="7tm_classA_rhodopsin-like"/>
    <property type="match status" value="1"/>
</dbReference>
<evidence type="ECO:0000256" key="3">
    <source>
        <dbReference type="ARBA" id="ARBA00022553"/>
    </source>
</evidence>
<accession>A0A6A4TR51</accession>
<keyword evidence="7 9" id="KW-0472">Membrane</keyword>
<keyword evidence="3" id="KW-0597">Phosphoprotein</keyword>
<gene>
    <name evidence="11" type="ORF">F2P81_000992</name>
</gene>
<dbReference type="GO" id="GO:0005525">
    <property type="term" value="F:GTP binding"/>
    <property type="evidence" value="ECO:0007669"/>
    <property type="project" value="InterPro"/>
</dbReference>
<feature type="transmembrane region" description="Helical" evidence="9">
    <location>
        <begin position="20"/>
        <end position="47"/>
    </location>
</feature>
<reference evidence="11 12" key="1">
    <citation type="submission" date="2019-06" db="EMBL/GenBank/DDBJ databases">
        <title>Draft genomes of female and male turbot (Scophthalmus maximus).</title>
        <authorList>
            <person name="Xu H."/>
            <person name="Xu X.-W."/>
            <person name="Shao C."/>
            <person name="Chen S."/>
        </authorList>
    </citation>
    <scope>NUCLEOTIDE SEQUENCE [LARGE SCALE GENOMIC DNA]</scope>
    <source>
        <strain evidence="11">Ysfricsl-2016a</strain>
        <tissue evidence="11">Blood</tissue>
    </source>
</reference>
<keyword evidence="4 9" id="KW-0812">Transmembrane</keyword>
<feature type="transmembrane region" description="Helical" evidence="9">
    <location>
        <begin position="96"/>
        <end position="118"/>
    </location>
</feature>
<dbReference type="PANTHER" id="PTHR45775">
    <property type="entry name" value="RAD, GEM/KIR FAMILY MEMBER 2, ISOFORM C"/>
    <property type="match status" value="1"/>
</dbReference>
<dbReference type="SUPFAM" id="SSF81321">
    <property type="entry name" value="Family A G protein-coupled receptor-like"/>
    <property type="match status" value="1"/>
</dbReference>
<dbReference type="PROSITE" id="PS51421">
    <property type="entry name" value="RAS"/>
    <property type="match status" value="1"/>
</dbReference>
<dbReference type="Pfam" id="PF00071">
    <property type="entry name" value="Ras"/>
    <property type="match status" value="1"/>
</dbReference>
<feature type="domain" description="G-protein coupled receptors family 1 profile" evidence="10">
    <location>
        <begin position="38"/>
        <end position="297"/>
    </location>
</feature>
<evidence type="ECO:0000259" key="10">
    <source>
        <dbReference type="PROSITE" id="PS50262"/>
    </source>
</evidence>
<dbReference type="PRINTS" id="PR00237">
    <property type="entry name" value="GPCRRHODOPSN"/>
</dbReference>
<feature type="compositionally biased region" description="Basic and acidic residues" evidence="8">
    <location>
        <begin position="565"/>
        <end position="581"/>
    </location>
</feature>
<evidence type="ECO:0000256" key="4">
    <source>
        <dbReference type="ARBA" id="ARBA00022692"/>
    </source>
</evidence>
<evidence type="ECO:0000313" key="12">
    <source>
        <dbReference type="Proteomes" id="UP000438429"/>
    </source>
</evidence>
<comment type="subcellular location">
    <subcellularLocation>
        <location evidence="1">Membrane</location>
    </subcellularLocation>
</comment>
<dbReference type="Gene3D" id="3.40.50.300">
    <property type="entry name" value="P-loop containing nucleotide triphosphate hydrolases"/>
    <property type="match status" value="1"/>
</dbReference>
<feature type="transmembrane region" description="Helical" evidence="9">
    <location>
        <begin position="221"/>
        <end position="240"/>
    </location>
</feature>
<dbReference type="PROSITE" id="PS51419">
    <property type="entry name" value="RAB"/>
    <property type="match status" value="1"/>
</dbReference>
<dbReference type="GO" id="GO:0003924">
    <property type="term" value="F:GTPase activity"/>
    <property type="evidence" value="ECO:0007669"/>
    <property type="project" value="InterPro"/>
</dbReference>
<dbReference type="InterPro" id="IPR000276">
    <property type="entry name" value="GPCR_Rhodpsn"/>
</dbReference>
<evidence type="ECO:0000256" key="7">
    <source>
        <dbReference type="ARBA" id="ARBA00023136"/>
    </source>
</evidence>
<evidence type="ECO:0000256" key="2">
    <source>
        <dbReference type="ARBA" id="ARBA00008846"/>
    </source>
</evidence>
<name>A0A6A4TR51_SCOMX</name>
<dbReference type="InterPro" id="IPR051641">
    <property type="entry name" value="RGK_GTP-binding_reg"/>
</dbReference>
<dbReference type="SMART" id="SM00175">
    <property type="entry name" value="RAB"/>
    <property type="match status" value="1"/>
</dbReference>
<feature type="compositionally biased region" description="Basic residues" evidence="8">
    <location>
        <begin position="582"/>
        <end position="593"/>
    </location>
</feature>
<proteinExistence type="inferred from homology"/>
<dbReference type="InterPro" id="IPR027417">
    <property type="entry name" value="P-loop_NTPase"/>
</dbReference>
<evidence type="ECO:0000256" key="8">
    <source>
        <dbReference type="SAM" id="MobiDB-lite"/>
    </source>
</evidence>
<feature type="transmembrane region" description="Helical" evidence="9">
    <location>
        <begin position="173"/>
        <end position="200"/>
    </location>
</feature>
<evidence type="ECO:0000256" key="6">
    <source>
        <dbReference type="ARBA" id="ARBA00022989"/>
    </source>
</evidence>
<comment type="caution">
    <text evidence="11">The sequence shown here is derived from an EMBL/GenBank/DDBJ whole genome shotgun (WGS) entry which is preliminary data.</text>
</comment>
<feature type="region of interest" description="Disordered" evidence="8">
    <location>
        <begin position="565"/>
        <end position="601"/>
    </location>
</feature>
<dbReference type="Gene3D" id="1.20.1070.10">
    <property type="entry name" value="Rhodopsin 7-helix transmembrane proteins"/>
    <property type="match status" value="1"/>
</dbReference>
<dbReference type="Pfam" id="PF00001">
    <property type="entry name" value="7tm_1"/>
    <property type="match status" value="1"/>
</dbReference>
<dbReference type="GO" id="GO:0004930">
    <property type="term" value="F:G protein-coupled receptor activity"/>
    <property type="evidence" value="ECO:0007669"/>
    <property type="project" value="InterPro"/>
</dbReference>
<sequence length="601" mass="65280">MPAIVNLLFNVVSTNTTISFAVVLPMVSLVSLLVGVGGHLLLWLVLVRNPRSRAKPSSVLLLNLSLADLGALLTLPCVLLSASFQNWQLGGGACVFLGFMTSVTVGVEIFSLALLSVLRYRIVAPRTRPPASLTQVLCTVVAIWLVSITMALPKVTYIDFNGGCTWSVGRDEWLFFLVPAFLVYYVAPLLCIAVNCGLIISHLHGCRGTLAADRRNKKATALLIGSTLVFAVSWLPYYALEFVNVMSPHVSSAASPTNVFVPKPSSTLSPSRGPGEESGTRVSLLWEVSSLTAILLYSMFLTTAPPLRRGSTPLPVKHQLRREEAVSEDCDWIPGLEQPATLPISDTAAARDESFSQSAAAQSTYHSHGGALRIVLLGQNGVGKSSLALSLAGQSDRSLSIDSETQACGEGYECSVTVDDEDSKVIVFDNWKLELSALQCDVCILVFSVTDRRSFHRTAQLRLLLRESQPQTPIILVGNKSDLVRSREISSEEAQSSAMMFDCVYLELSASLDHGTNELLEAAVRTARGDCVGPGWTDGDPGAGRRESLTSRAKRFLAGLVPRSYGRDRDRDRGRYREMSRHRGSKILRQKSRSCHDLSAL</sequence>
<dbReference type="PROSITE" id="PS50262">
    <property type="entry name" value="G_PROTEIN_RECEP_F1_2"/>
    <property type="match status" value="1"/>
</dbReference>
<comment type="similarity">
    <text evidence="2">Belongs to the small GTPase superfamily. RGK family.</text>
</comment>
<dbReference type="GO" id="GO:0005246">
    <property type="term" value="F:calcium channel regulator activity"/>
    <property type="evidence" value="ECO:0007669"/>
    <property type="project" value="TreeGrafter"/>
</dbReference>
<dbReference type="PANTHER" id="PTHR45775:SF5">
    <property type="entry name" value="GTP-BINDING PROTEIN REM 2"/>
    <property type="match status" value="1"/>
</dbReference>
<keyword evidence="6 9" id="KW-1133">Transmembrane helix</keyword>
<dbReference type="SUPFAM" id="SSF52540">
    <property type="entry name" value="P-loop containing nucleoside triphosphate hydrolases"/>
    <property type="match status" value="1"/>
</dbReference>
<dbReference type="EMBL" id="VEVO01000001">
    <property type="protein sequence ID" value="KAF0047359.1"/>
    <property type="molecule type" value="Genomic_DNA"/>
</dbReference>
<keyword evidence="5" id="KW-0547">Nucleotide-binding</keyword>
<evidence type="ECO:0000256" key="5">
    <source>
        <dbReference type="ARBA" id="ARBA00022741"/>
    </source>
</evidence>
<dbReference type="SMART" id="SM00174">
    <property type="entry name" value="RHO"/>
    <property type="match status" value="1"/>
</dbReference>
<dbReference type="GO" id="GO:0005886">
    <property type="term" value="C:plasma membrane"/>
    <property type="evidence" value="ECO:0007669"/>
    <property type="project" value="TreeGrafter"/>
</dbReference>
<feature type="transmembrane region" description="Helical" evidence="9">
    <location>
        <begin position="130"/>
        <end position="153"/>
    </location>
</feature>
<organism evidence="11 12">
    <name type="scientific">Scophthalmus maximus</name>
    <name type="common">Turbot</name>
    <name type="synonym">Psetta maxima</name>
    <dbReference type="NCBI Taxonomy" id="52904"/>
    <lineage>
        <taxon>Eukaryota</taxon>
        <taxon>Metazoa</taxon>
        <taxon>Chordata</taxon>
        <taxon>Craniata</taxon>
        <taxon>Vertebrata</taxon>
        <taxon>Euteleostomi</taxon>
        <taxon>Actinopterygii</taxon>
        <taxon>Neopterygii</taxon>
        <taxon>Teleostei</taxon>
        <taxon>Neoteleostei</taxon>
        <taxon>Acanthomorphata</taxon>
        <taxon>Carangaria</taxon>
        <taxon>Pleuronectiformes</taxon>
        <taxon>Pleuronectoidei</taxon>
        <taxon>Scophthalmidae</taxon>
        <taxon>Scophthalmus</taxon>
    </lineage>
</organism>
<dbReference type="Proteomes" id="UP000438429">
    <property type="component" value="Unassembled WGS sequence"/>
</dbReference>
<dbReference type="InterPro" id="IPR001806">
    <property type="entry name" value="Small_GTPase"/>
</dbReference>